<comment type="function">
    <text evidence="1">Decapping enzyme for NAD-capped RNAs: specifically hydrolyzes the nicotinamide adenine dinucleotide (NAD) cap from a subset of RNAs by removing the entire NAD moiety from the 5'-end of an NAD-capped RNA.</text>
</comment>
<keyword evidence="1" id="KW-0479">Metal-binding</keyword>
<keyword evidence="2" id="KW-1185">Reference proteome</keyword>
<reference evidence="3" key="1">
    <citation type="submission" date="2016-11" db="UniProtKB">
        <authorList>
            <consortium name="WormBaseParasite"/>
        </authorList>
    </citation>
    <scope>IDENTIFICATION</scope>
</reference>
<dbReference type="GO" id="GO:0005634">
    <property type="term" value="C:nucleus"/>
    <property type="evidence" value="ECO:0007669"/>
    <property type="project" value="UniProtKB-SubCell"/>
</dbReference>
<dbReference type="WBParaSite" id="L893_g18375.t1">
    <property type="protein sequence ID" value="L893_g18375.t1"/>
    <property type="gene ID" value="L893_g18375"/>
</dbReference>
<protein>
    <recommendedName>
        <fullName evidence="1">Decapping nuclease</fullName>
        <ecNumber evidence="1">3.6.1.-</ecNumber>
    </recommendedName>
</protein>
<dbReference type="GO" id="GO:0000166">
    <property type="term" value="F:nucleotide binding"/>
    <property type="evidence" value="ECO:0007669"/>
    <property type="project" value="UniProtKB-KW"/>
</dbReference>
<dbReference type="EC" id="3.6.1.-" evidence="1"/>
<accession>A0A1I7YP33</accession>
<dbReference type="GO" id="GO:0005829">
    <property type="term" value="C:cytosol"/>
    <property type="evidence" value="ECO:0007669"/>
    <property type="project" value="TreeGrafter"/>
</dbReference>
<dbReference type="PANTHER" id="PTHR12395:SF9">
    <property type="entry name" value="DECAPPING AND EXORIBONUCLEASE PROTEIN"/>
    <property type="match status" value="1"/>
</dbReference>
<dbReference type="GO" id="GO:0034353">
    <property type="term" value="F:mRNA 5'-diphosphatase activity"/>
    <property type="evidence" value="ECO:0007669"/>
    <property type="project" value="TreeGrafter"/>
</dbReference>
<evidence type="ECO:0000313" key="3">
    <source>
        <dbReference type="WBParaSite" id="L893_g18375.t1"/>
    </source>
</evidence>
<comment type="cofactor">
    <cofactor evidence="1">
        <name>a divalent metal cation</name>
        <dbReference type="ChEBI" id="CHEBI:60240"/>
    </cofactor>
</comment>
<keyword evidence="1" id="KW-0539">Nucleus</keyword>
<name>A0A1I7YP33_9BILA</name>
<dbReference type="AlphaFoldDB" id="A0A1I7YP33"/>
<comment type="similarity">
    <text evidence="1">Belongs to the DXO/Dom3Z family.</text>
</comment>
<evidence type="ECO:0000256" key="1">
    <source>
        <dbReference type="RuleBase" id="RU367113"/>
    </source>
</evidence>
<dbReference type="GO" id="GO:0000956">
    <property type="term" value="P:nuclear-transcribed mRNA catabolic process"/>
    <property type="evidence" value="ECO:0007669"/>
    <property type="project" value="TreeGrafter"/>
</dbReference>
<evidence type="ECO:0000313" key="2">
    <source>
        <dbReference type="Proteomes" id="UP000095287"/>
    </source>
</evidence>
<dbReference type="PANTHER" id="PTHR12395">
    <property type="entry name" value="DOM-3 RELATED"/>
    <property type="match status" value="1"/>
</dbReference>
<proteinExistence type="inferred from homology"/>
<keyword evidence="1" id="KW-0694">RNA-binding</keyword>
<sequence>MLNFLPLWTNSDTNVASNIRKGDFTILQTPHSISAAAPIDSVVLLLKHFPSPLSPSSSVFPILWCRPFQLTMISSQKLAQLQGILLEKQSIVQKNEERINLLIEEIARIRFGLGATVVESSSEEEEDEIIEVEESEEDDVPEDFGKHPRKVGEFSIRDTSTVIDVNTAKAFLRREVFKCAPGPQPGLPIDLLKDVDNFFCTELKNERFPTFLKWIQQAAPQGKALKEFLLGAEFVSLRGTLIRLPKGRPVVCCKFQGVIFLCETKWDNRESNKHSIYQHLMLRDYVSEKCLAKEPTDKSDEFYMVYSCGEATESSARFAYATKIDCVDENGDPVQVTPFGGRPIRPVPYNETPTVLYLEQRKAVVRATCHRSELTQVKLLSVTSSPDSDEKAASELARLQQALVAIRQRLREAPEGTYFSVHMDKNAPSVKTTHESFIPASFQRRFKQ</sequence>
<keyword evidence="1" id="KW-0378">Hydrolase</keyword>
<dbReference type="GO" id="GO:0110155">
    <property type="term" value="P:NAD-cap decapping"/>
    <property type="evidence" value="ECO:0007669"/>
    <property type="project" value="TreeGrafter"/>
</dbReference>
<dbReference type="GO" id="GO:0003723">
    <property type="term" value="F:RNA binding"/>
    <property type="evidence" value="ECO:0007669"/>
    <property type="project" value="UniProtKB-KW"/>
</dbReference>
<dbReference type="InterPro" id="IPR039039">
    <property type="entry name" value="RAI1-like_fam"/>
</dbReference>
<keyword evidence="1" id="KW-0540">Nuclease</keyword>
<dbReference type="GO" id="GO:0046872">
    <property type="term" value="F:metal ion binding"/>
    <property type="evidence" value="ECO:0007669"/>
    <property type="project" value="UniProtKB-KW"/>
</dbReference>
<dbReference type="GO" id="GO:0004518">
    <property type="term" value="F:nuclease activity"/>
    <property type="evidence" value="ECO:0007669"/>
    <property type="project" value="UniProtKB-KW"/>
</dbReference>
<organism evidence="2 3">
    <name type="scientific">Steinernema glaseri</name>
    <dbReference type="NCBI Taxonomy" id="37863"/>
    <lineage>
        <taxon>Eukaryota</taxon>
        <taxon>Metazoa</taxon>
        <taxon>Ecdysozoa</taxon>
        <taxon>Nematoda</taxon>
        <taxon>Chromadorea</taxon>
        <taxon>Rhabditida</taxon>
        <taxon>Tylenchina</taxon>
        <taxon>Panagrolaimomorpha</taxon>
        <taxon>Strongyloidoidea</taxon>
        <taxon>Steinernematidae</taxon>
        <taxon>Steinernema</taxon>
    </lineage>
</organism>
<keyword evidence="1" id="KW-0547">Nucleotide-binding</keyword>
<dbReference type="Proteomes" id="UP000095287">
    <property type="component" value="Unplaced"/>
</dbReference>
<comment type="subcellular location">
    <subcellularLocation>
        <location evidence="1">Nucleus</location>
    </subcellularLocation>
</comment>